<protein>
    <submittedName>
        <fullName evidence="1">Uncharacterized protein</fullName>
    </submittedName>
</protein>
<accession>A0ABD3F9S7</accession>
<keyword evidence="2" id="KW-1185">Reference proteome</keyword>
<proteinExistence type="predicted"/>
<sequence length="83" mass="8584">MVPHADRASSDSFEMLLTAWVSTTYSAVGARVASAVAGRGSFGCVCCMRSSARCEASWSGASVTSAVATGTEAVRESFGWLLL</sequence>
<name>A0ABD3F9S7_9STRA</name>
<comment type="caution">
    <text evidence="1">The sequence shown here is derived from an EMBL/GenBank/DDBJ whole genome shotgun (WGS) entry which is preliminary data.</text>
</comment>
<dbReference type="EMBL" id="JBIMZQ010000027">
    <property type="protein sequence ID" value="KAL3663633.1"/>
    <property type="molecule type" value="Genomic_DNA"/>
</dbReference>
<gene>
    <name evidence="1" type="ORF">V7S43_011519</name>
</gene>
<evidence type="ECO:0000313" key="1">
    <source>
        <dbReference type="EMBL" id="KAL3663633.1"/>
    </source>
</evidence>
<reference evidence="1 2" key="1">
    <citation type="submission" date="2024-09" db="EMBL/GenBank/DDBJ databases">
        <title>Genome sequencing and assembly of Phytophthora oleae, isolate VK10A, causative agent of rot of olive drupes.</title>
        <authorList>
            <person name="Conti Taguali S."/>
            <person name="Riolo M."/>
            <person name="La Spada F."/>
            <person name="Cacciola S.O."/>
            <person name="Dionisio G."/>
        </authorList>
    </citation>
    <scope>NUCLEOTIDE SEQUENCE [LARGE SCALE GENOMIC DNA]</scope>
    <source>
        <strain evidence="1 2">VK10A</strain>
    </source>
</reference>
<organism evidence="1 2">
    <name type="scientific">Phytophthora oleae</name>
    <dbReference type="NCBI Taxonomy" id="2107226"/>
    <lineage>
        <taxon>Eukaryota</taxon>
        <taxon>Sar</taxon>
        <taxon>Stramenopiles</taxon>
        <taxon>Oomycota</taxon>
        <taxon>Peronosporomycetes</taxon>
        <taxon>Peronosporales</taxon>
        <taxon>Peronosporaceae</taxon>
        <taxon>Phytophthora</taxon>
    </lineage>
</organism>
<dbReference type="Proteomes" id="UP001632037">
    <property type="component" value="Unassembled WGS sequence"/>
</dbReference>
<dbReference type="AlphaFoldDB" id="A0ABD3F9S7"/>
<evidence type="ECO:0000313" key="2">
    <source>
        <dbReference type="Proteomes" id="UP001632037"/>
    </source>
</evidence>